<evidence type="ECO:0000313" key="1">
    <source>
        <dbReference type="EMBL" id="SMQ99127.1"/>
    </source>
</evidence>
<dbReference type="KEGG" id="xfr:BER92_08985"/>
<dbReference type="Proteomes" id="UP000195953">
    <property type="component" value="Chromosome 1"/>
</dbReference>
<dbReference type="AlphaFoldDB" id="A0A1Y6H6Y2"/>
<dbReference type="EMBL" id="LT853885">
    <property type="protein sequence ID" value="SMR03167.1"/>
    <property type="molecule type" value="Genomic_DNA"/>
</dbReference>
<dbReference type="eggNOG" id="COG1247">
    <property type="taxonomic scope" value="Bacteria"/>
</dbReference>
<dbReference type="InterPro" id="IPR016181">
    <property type="entry name" value="Acyl_CoA_acyltransferase"/>
</dbReference>
<dbReference type="Proteomes" id="UP000195877">
    <property type="component" value="Chromosome 1"/>
</dbReference>
<protein>
    <submittedName>
        <fullName evidence="2">Phosphinothricin N-acetyltransferase</fullName>
    </submittedName>
</protein>
<evidence type="ECO:0000313" key="2">
    <source>
        <dbReference type="EMBL" id="SMR03167.1"/>
    </source>
</evidence>
<accession>A0A1Y6H6Y2</accession>
<keyword evidence="2" id="KW-0808">Transferase</keyword>
<dbReference type="GO" id="GO:0016740">
    <property type="term" value="F:transferase activity"/>
    <property type="evidence" value="ECO:0007669"/>
    <property type="project" value="UniProtKB-KW"/>
</dbReference>
<proteinExistence type="predicted"/>
<evidence type="ECO:0000313" key="3">
    <source>
        <dbReference type="Proteomes" id="UP000195877"/>
    </source>
</evidence>
<reference evidence="2 4" key="2">
    <citation type="submission" date="2017-05" db="EMBL/GenBank/DDBJ databases">
        <authorList>
            <person name="Song R."/>
            <person name="Chenine A.L."/>
            <person name="Ruprecht R.M."/>
        </authorList>
    </citation>
    <scope>NUCLEOTIDE SEQUENCE [LARGE SCALE GENOMIC DNA]</scope>
    <source>
        <strain evidence="2">PD5205</strain>
    </source>
</reference>
<evidence type="ECO:0000313" key="4">
    <source>
        <dbReference type="Proteomes" id="UP000195953"/>
    </source>
</evidence>
<sequence length="132" mass="14778">MPVELRAVRDADIPAITAIHTEQIAGVNTYEYNATSSDEIRIRVRVIVDAGYPCLIAELDLSRCRHARPQRRQMITVIGDAGNRASQRLHERFGFRTVGVFTGIDRKHSRWLDSVQMQSALCTGDTAPPSDE</sequence>
<keyword evidence="3" id="KW-1185">Reference proteome</keyword>
<dbReference type="OrthoDB" id="5459937at2"/>
<reference evidence="1 3" key="1">
    <citation type="submission" date="2017-05" db="EMBL/GenBank/DDBJ databases">
        <authorList>
            <person name="Blom J."/>
        </authorList>
    </citation>
    <scope>NUCLEOTIDE SEQUENCE [LARGE SCALE GENOMIC DNA]</scope>
    <source>
        <strain evidence="1">PD885</strain>
    </source>
</reference>
<gene>
    <name evidence="2" type="ORF">PD5205_01864</name>
    <name evidence="1" type="ORF">PD885_01883</name>
</gene>
<dbReference type="EMBL" id="LT853882">
    <property type="protein sequence ID" value="SMQ99127.1"/>
    <property type="molecule type" value="Genomic_DNA"/>
</dbReference>
<organism evidence="2 4">
    <name type="scientific">Xanthomonas fragariae</name>
    <dbReference type="NCBI Taxonomy" id="48664"/>
    <lineage>
        <taxon>Bacteria</taxon>
        <taxon>Pseudomonadati</taxon>
        <taxon>Pseudomonadota</taxon>
        <taxon>Gammaproteobacteria</taxon>
        <taxon>Lysobacterales</taxon>
        <taxon>Lysobacteraceae</taxon>
        <taxon>Xanthomonas</taxon>
    </lineage>
</organism>
<dbReference type="Gene3D" id="3.40.630.30">
    <property type="match status" value="2"/>
</dbReference>
<dbReference type="STRING" id="48664.BER92_08985"/>
<dbReference type="SUPFAM" id="SSF55729">
    <property type="entry name" value="Acyl-CoA N-acyltransferases (Nat)"/>
    <property type="match status" value="1"/>
</dbReference>
<name>A0A1Y6H6Y2_9XANT</name>